<evidence type="ECO:0000259" key="10">
    <source>
        <dbReference type="Pfam" id="PF05922"/>
    </source>
</evidence>
<organism evidence="12 13">
    <name type="scientific">Buddleja alternifolia</name>
    <dbReference type="NCBI Taxonomy" id="168488"/>
    <lineage>
        <taxon>Eukaryota</taxon>
        <taxon>Viridiplantae</taxon>
        <taxon>Streptophyta</taxon>
        <taxon>Embryophyta</taxon>
        <taxon>Tracheophyta</taxon>
        <taxon>Spermatophyta</taxon>
        <taxon>Magnoliopsida</taxon>
        <taxon>eudicotyledons</taxon>
        <taxon>Gunneridae</taxon>
        <taxon>Pentapetalae</taxon>
        <taxon>asterids</taxon>
        <taxon>lamiids</taxon>
        <taxon>Lamiales</taxon>
        <taxon>Scrophulariaceae</taxon>
        <taxon>Buddlejeae</taxon>
        <taxon>Buddleja</taxon>
    </lineage>
</organism>
<evidence type="ECO:0000256" key="3">
    <source>
        <dbReference type="ARBA" id="ARBA00022729"/>
    </source>
</evidence>
<evidence type="ECO:0000256" key="1">
    <source>
        <dbReference type="ARBA" id="ARBA00011073"/>
    </source>
</evidence>
<dbReference type="InterPro" id="IPR034197">
    <property type="entry name" value="Peptidases_S8_3"/>
</dbReference>
<protein>
    <submittedName>
        <fullName evidence="12">Uncharacterized protein</fullName>
    </submittedName>
</protein>
<comment type="caution">
    <text evidence="12">The sequence shown here is derived from an EMBL/GenBank/DDBJ whole genome shotgun (WGS) entry which is preliminary data.</text>
</comment>
<dbReference type="InterPro" id="IPR036852">
    <property type="entry name" value="Peptidase_S8/S53_dom_sf"/>
</dbReference>
<keyword evidence="3" id="KW-0732">Signal</keyword>
<feature type="active site" description="Charge relay system" evidence="6 7">
    <location>
        <position position="142"/>
    </location>
</feature>
<dbReference type="InterPro" id="IPR045051">
    <property type="entry name" value="SBT"/>
</dbReference>
<keyword evidence="2 7" id="KW-0645">Protease</keyword>
<evidence type="ECO:0000256" key="5">
    <source>
        <dbReference type="ARBA" id="ARBA00022825"/>
    </source>
</evidence>
<sequence>MLGIDVRASKSEKRTTQEERSGSGGGTEAYIVYMGERKHNDIELITESHHGMLASVLGSKEAAADSMIYSYRHGFSAFAAKMTESQAQYIAGLPGVIEVLPNTLYKLQTTRSMEYLGLSPSDPNSLLNVANLGDGVIIGVIDSGVWPESDSFSDRGFSPIPTRWRGSCQSGQDFNPIEDCNTKLIGARYFIDGFRVAYPGTPDLSKEYISPRESNGHGTHCASTAAGSFVNNINFDGLAPGTARGASPRAFLAVYKVLWIGYLTSVDVLAAFDQAIYDGVDILSVSLGNPGPGYGTIVNVAPWVITVAASTMDRSFPTNIILENGLVFRGQSMYVGPDTGAVDLYYIEKPEIGSQRCCESIREDELGIAGKIVLCFTEKGSEGDIVQAGTNVRRAGGLGLIAAKNNFDGLSSLHGDAFPCVLVTFEVGTQILNFIRSTSVPRVQLRRTETYIGEQASTNVASFSSRGPNTLSPSVLKPDIAALGVDILAADIPSSLGLVTRYNFRSGTSMETPHVAGIVALLKVLCPDCSPAAIRSAIVTTAWTTDPYSRETIFAKGDIPKVADPFDYGGGVINPNGAGDPGLIYDIGTQEYINYLCAMGYTTTSINQLTGGSNTCPTTPVSVLDLNLPSITVPNLSGTVTKTRTVINVGTPSSTYNVAVDPPQGISVTVNPTTLRFSSTVTTISFRVTLTTTHRITTGYYFGSLTWTNGVNQVRIPISVKTEIP</sequence>
<dbReference type="InterPro" id="IPR010259">
    <property type="entry name" value="S8pro/Inhibitor_I9"/>
</dbReference>
<feature type="domain" description="Inhibitor I9" evidence="10">
    <location>
        <begin position="30"/>
        <end position="108"/>
    </location>
</feature>
<evidence type="ECO:0000256" key="6">
    <source>
        <dbReference type="PIRSR" id="PIRSR615500-1"/>
    </source>
</evidence>
<dbReference type="Gene3D" id="2.60.40.2310">
    <property type="match status" value="1"/>
</dbReference>
<evidence type="ECO:0000259" key="9">
    <source>
        <dbReference type="Pfam" id="PF00082"/>
    </source>
</evidence>
<evidence type="ECO:0000256" key="4">
    <source>
        <dbReference type="ARBA" id="ARBA00022801"/>
    </source>
</evidence>
<dbReference type="AlphaFoldDB" id="A0AAV6XF48"/>
<evidence type="ECO:0000259" key="11">
    <source>
        <dbReference type="Pfam" id="PF17766"/>
    </source>
</evidence>
<dbReference type="InterPro" id="IPR000209">
    <property type="entry name" value="Peptidase_S8/S53_dom"/>
</dbReference>
<feature type="domain" description="Subtilisin-like protease fibronectin type-III" evidence="11">
    <location>
        <begin position="625"/>
        <end position="720"/>
    </location>
</feature>
<dbReference type="CDD" id="cd04852">
    <property type="entry name" value="Peptidases_S8_3"/>
    <property type="match status" value="1"/>
</dbReference>
<feature type="region of interest" description="Disordered" evidence="8">
    <location>
        <begin position="1"/>
        <end position="28"/>
    </location>
</feature>
<feature type="active site" description="Charge relay system" evidence="6 7">
    <location>
        <position position="217"/>
    </location>
</feature>
<dbReference type="Proteomes" id="UP000826271">
    <property type="component" value="Unassembled WGS sequence"/>
</dbReference>
<dbReference type="Gene3D" id="3.50.30.30">
    <property type="match status" value="1"/>
</dbReference>
<gene>
    <name evidence="12" type="ORF">BUALT_Bualt06G0137400</name>
</gene>
<feature type="active site" description="Charge relay system" evidence="6 7">
    <location>
        <position position="509"/>
    </location>
</feature>
<proteinExistence type="inferred from homology"/>
<evidence type="ECO:0000256" key="8">
    <source>
        <dbReference type="SAM" id="MobiDB-lite"/>
    </source>
</evidence>
<name>A0AAV6XF48_9LAMI</name>
<dbReference type="InterPro" id="IPR022398">
    <property type="entry name" value="Peptidase_S8_His-AS"/>
</dbReference>
<comment type="similarity">
    <text evidence="1 7">Belongs to the peptidase S8 family.</text>
</comment>
<accession>A0AAV6XF48</accession>
<dbReference type="Pfam" id="PF17766">
    <property type="entry name" value="fn3_6"/>
    <property type="match status" value="1"/>
</dbReference>
<dbReference type="Pfam" id="PF00082">
    <property type="entry name" value="Peptidase_S8"/>
    <property type="match status" value="1"/>
</dbReference>
<evidence type="ECO:0000256" key="2">
    <source>
        <dbReference type="ARBA" id="ARBA00022670"/>
    </source>
</evidence>
<dbReference type="FunFam" id="2.60.40.2310:FF:000001">
    <property type="entry name" value="Subtilisin-like protease SBT1.5"/>
    <property type="match status" value="1"/>
</dbReference>
<evidence type="ECO:0000256" key="7">
    <source>
        <dbReference type="PROSITE-ProRule" id="PRU01240"/>
    </source>
</evidence>
<dbReference type="CDD" id="cd02120">
    <property type="entry name" value="PA_subtilisin_like"/>
    <property type="match status" value="1"/>
</dbReference>
<evidence type="ECO:0000313" key="13">
    <source>
        <dbReference type="Proteomes" id="UP000826271"/>
    </source>
</evidence>
<dbReference type="PRINTS" id="PR00723">
    <property type="entry name" value="SUBTILISIN"/>
</dbReference>
<dbReference type="FunFam" id="3.30.70.80:FF:000002">
    <property type="entry name" value="Subtilisin-like protease SBT5.3"/>
    <property type="match status" value="1"/>
</dbReference>
<dbReference type="Gene3D" id="3.40.50.200">
    <property type="entry name" value="Peptidase S8/S53 domain"/>
    <property type="match status" value="2"/>
</dbReference>
<dbReference type="InterPro" id="IPR015500">
    <property type="entry name" value="Peptidase_S8_subtilisin-rel"/>
</dbReference>
<feature type="domain" description="Peptidase S8/S53" evidence="9">
    <location>
        <begin position="133"/>
        <end position="545"/>
    </location>
</feature>
<dbReference type="SUPFAM" id="SSF52743">
    <property type="entry name" value="Subtilisin-like"/>
    <property type="match status" value="1"/>
</dbReference>
<dbReference type="GO" id="GO:0004252">
    <property type="term" value="F:serine-type endopeptidase activity"/>
    <property type="evidence" value="ECO:0007669"/>
    <property type="project" value="UniProtKB-UniRule"/>
</dbReference>
<dbReference type="InterPro" id="IPR041469">
    <property type="entry name" value="Subtilisin-like_FN3"/>
</dbReference>
<evidence type="ECO:0000313" key="12">
    <source>
        <dbReference type="EMBL" id="KAG8381591.1"/>
    </source>
</evidence>
<keyword evidence="4 7" id="KW-0378">Hydrolase</keyword>
<dbReference type="PROSITE" id="PS00137">
    <property type="entry name" value="SUBTILASE_HIS"/>
    <property type="match status" value="1"/>
</dbReference>
<dbReference type="PROSITE" id="PS51892">
    <property type="entry name" value="SUBTILASE"/>
    <property type="match status" value="1"/>
</dbReference>
<dbReference type="EMBL" id="WHWC01000006">
    <property type="protein sequence ID" value="KAG8381591.1"/>
    <property type="molecule type" value="Genomic_DNA"/>
</dbReference>
<dbReference type="Gene3D" id="3.30.70.80">
    <property type="entry name" value="Peptidase S8 propeptide/proteinase inhibitor I9"/>
    <property type="match status" value="1"/>
</dbReference>
<dbReference type="PANTHER" id="PTHR10795">
    <property type="entry name" value="PROPROTEIN CONVERTASE SUBTILISIN/KEXIN"/>
    <property type="match status" value="1"/>
</dbReference>
<dbReference type="Pfam" id="PF05922">
    <property type="entry name" value="Inhibitor_I9"/>
    <property type="match status" value="1"/>
</dbReference>
<feature type="compositionally biased region" description="Basic and acidic residues" evidence="8">
    <location>
        <begin position="7"/>
        <end position="21"/>
    </location>
</feature>
<keyword evidence="13" id="KW-1185">Reference proteome</keyword>
<keyword evidence="5 7" id="KW-0720">Serine protease</keyword>
<reference evidence="12" key="1">
    <citation type="submission" date="2019-10" db="EMBL/GenBank/DDBJ databases">
        <authorList>
            <person name="Zhang R."/>
            <person name="Pan Y."/>
            <person name="Wang J."/>
            <person name="Ma R."/>
            <person name="Yu S."/>
        </authorList>
    </citation>
    <scope>NUCLEOTIDE SEQUENCE</scope>
    <source>
        <strain evidence="12">LA-IB0</strain>
        <tissue evidence="12">Leaf</tissue>
    </source>
</reference>
<dbReference type="GO" id="GO:0006508">
    <property type="term" value="P:proteolysis"/>
    <property type="evidence" value="ECO:0007669"/>
    <property type="project" value="UniProtKB-KW"/>
</dbReference>
<dbReference type="InterPro" id="IPR037045">
    <property type="entry name" value="S8pro/Inhibitor_I9_sf"/>
</dbReference>